<evidence type="ECO:0000313" key="3">
    <source>
        <dbReference type="EMBL" id="TRD10465.1"/>
    </source>
</evidence>
<dbReference type="OrthoDB" id="9816314at2"/>
<evidence type="ECO:0000259" key="2">
    <source>
        <dbReference type="Pfam" id="PF14378"/>
    </source>
</evidence>
<name>A0A547P8I3_9SPHN</name>
<feature type="transmembrane region" description="Helical" evidence="1">
    <location>
        <begin position="60"/>
        <end position="77"/>
    </location>
</feature>
<dbReference type="InterPro" id="IPR026841">
    <property type="entry name" value="Aur1/Ipt1"/>
</dbReference>
<evidence type="ECO:0000313" key="4">
    <source>
        <dbReference type="Proteomes" id="UP000316343"/>
    </source>
</evidence>
<dbReference type="RefSeq" id="WP_142786724.1">
    <property type="nucleotide sequence ID" value="NZ_VHJK01000001.1"/>
</dbReference>
<dbReference type="Pfam" id="PF14378">
    <property type="entry name" value="PAP2_3"/>
    <property type="match status" value="1"/>
</dbReference>
<gene>
    <name evidence="3" type="ORF">FGU71_00295</name>
</gene>
<dbReference type="Proteomes" id="UP000316343">
    <property type="component" value="Unassembled WGS sequence"/>
</dbReference>
<protein>
    <recommendedName>
        <fullName evidence="2">Inositolphosphotransferase Aur1/Ipt1 domain-containing protein</fullName>
    </recommendedName>
</protein>
<feature type="transmembrane region" description="Helical" evidence="1">
    <location>
        <begin position="300"/>
        <end position="320"/>
    </location>
</feature>
<feature type="domain" description="Inositolphosphotransferase Aur1/Ipt1" evidence="2">
    <location>
        <begin position="137"/>
        <end position="338"/>
    </location>
</feature>
<keyword evidence="1" id="KW-1133">Transmembrane helix</keyword>
<feature type="transmembrane region" description="Helical" evidence="1">
    <location>
        <begin position="159"/>
        <end position="188"/>
    </location>
</feature>
<feature type="transmembrane region" description="Helical" evidence="1">
    <location>
        <begin position="27"/>
        <end position="48"/>
    </location>
</feature>
<feature type="transmembrane region" description="Helical" evidence="1">
    <location>
        <begin position="271"/>
        <end position="293"/>
    </location>
</feature>
<organism evidence="3 4">
    <name type="scientific">Erythrobacter insulae</name>
    <dbReference type="NCBI Taxonomy" id="2584124"/>
    <lineage>
        <taxon>Bacteria</taxon>
        <taxon>Pseudomonadati</taxon>
        <taxon>Pseudomonadota</taxon>
        <taxon>Alphaproteobacteria</taxon>
        <taxon>Sphingomonadales</taxon>
        <taxon>Erythrobacteraceae</taxon>
        <taxon>Erythrobacter/Porphyrobacter group</taxon>
        <taxon>Erythrobacter</taxon>
    </lineage>
</organism>
<reference evidence="3 4" key="1">
    <citation type="submission" date="2019-06" db="EMBL/GenBank/DDBJ databases">
        <title>Erythrobacter insulae sp. nov., isolated from a tidal flat.</title>
        <authorList>
            <person name="Yoon J.-H."/>
        </authorList>
    </citation>
    <scope>NUCLEOTIDE SEQUENCE [LARGE SCALE GENOMIC DNA]</scope>
    <source>
        <strain evidence="3 4">JBTF-M21</strain>
    </source>
</reference>
<sequence length="365" mass="40840">MDNAIDISGESQPVQNLAARLLGEMPIYVIGVAIMALCIGLLLSQGVSPSVSGVIENARIFGMFVMILVAFDAAWQLNRNRPKSPTAFLKDRYTAQPLWNVILSGLPMMAIAIIALPFFSKMKSAIPLFNEYTWDQSFIEWDQAIFFGYDAWQVMQPVLGFPVVTAFLAFLYHIWFLLLYPGVMFFAFYRMDSTLRRQFFLTYMLSWSLIGGAMATWLASVGPVFLEPMLGNGHFNAQMAYLNAANEQIPIMTLRVQGLLLEWHGASSSGLGSGITAMPSMHCAIAFIYWLAVRHIHKGWGMFFGAFFIITWISSVHLAYHYAVDGLVSLIAVAVIWWAARYIIAAWDSVAERQATLRTNTVPAE</sequence>
<keyword evidence="4" id="KW-1185">Reference proteome</keyword>
<evidence type="ECO:0000256" key="1">
    <source>
        <dbReference type="SAM" id="Phobius"/>
    </source>
</evidence>
<accession>A0A547P8I3</accession>
<proteinExistence type="predicted"/>
<dbReference type="GO" id="GO:0016020">
    <property type="term" value="C:membrane"/>
    <property type="evidence" value="ECO:0007669"/>
    <property type="project" value="UniProtKB-SubCell"/>
</dbReference>
<comment type="caution">
    <text evidence="3">The sequence shown here is derived from an EMBL/GenBank/DDBJ whole genome shotgun (WGS) entry which is preliminary data.</text>
</comment>
<dbReference type="AlphaFoldDB" id="A0A547P8I3"/>
<keyword evidence="1" id="KW-0472">Membrane</keyword>
<keyword evidence="1" id="KW-0812">Transmembrane</keyword>
<feature type="transmembrane region" description="Helical" evidence="1">
    <location>
        <begin position="200"/>
        <end position="220"/>
    </location>
</feature>
<feature type="transmembrane region" description="Helical" evidence="1">
    <location>
        <begin position="326"/>
        <end position="344"/>
    </location>
</feature>
<feature type="transmembrane region" description="Helical" evidence="1">
    <location>
        <begin position="98"/>
        <end position="119"/>
    </location>
</feature>
<dbReference type="EMBL" id="VHJK01000001">
    <property type="protein sequence ID" value="TRD10465.1"/>
    <property type="molecule type" value="Genomic_DNA"/>
</dbReference>